<evidence type="ECO:0000313" key="2">
    <source>
        <dbReference type="Proteomes" id="UP001180724"/>
    </source>
</evidence>
<dbReference type="RefSeq" id="WP_311570897.1">
    <property type="nucleotide sequence ID" value="NZ_JAVRFH010000002.1"/>
</dbReference>
<dbReference type="Proteomes" id="UP001180724">
    <property type="component" value="Unassembled WGS sequence"/>
</dbReference>
<reference evidence="1" key="1">
    <citation type="submission" date="2024-05" db="EMBL/GenBank/DDBJ databases">
        <title>30 novel species of actinomycetes from the DSMZ collection.</title>
        <authorList>
            <person name="Nouioui I."/>
        </authorList>
    </citation>
    <scope>NUCLEOTIDE SEQUENCE</scope>
    <source>
        <strain evidence="1">DSM 40712</strain>
    </source>
</reference>
<sequence length="56" mass="6494">MEVTPSILPFWERSHKRLHHAMSTTSASACHPRTLRRMHRSDTRIESLAPRVLTSL</sequence>
<accession>A0ABU3AIE6</accession>
<comment type="caution">
    <text evidence="1">The sequence shown here is derived from an EMBL/GenBank/DDBJ whole genome shotgun (WGS) entry which is preliminary data.</text>
</comment>
<keyword evidence="2" id="KW-1185">Reference proteome</keyword>
<organism evidence="1 2">
    <name type="scientific">Streptomyces lancefieldiae</name>
    <dbReference type="NCBI Taxonomy" id="3075520"/>
    <lineage>
        <taxon>Bacteria</taxon>
        <taxon>Bacillati</taxon>
        <taxon>Actinomycetota</taxon>
        <taxon>Actinomycetes</taxon>
        <taxon>Kitasatosporales</taxon>
        <taxon>Streptomycetaceae</taxon>
        <taxon>Streptomyces</taxon>
    </lineage>
</organism>
<gene>
    <name evidence="1" type="ORF">RM812_03570</name>
</gene>
<evidence type="ECO:0000313" key="1">
    <source>
        <dbReference type="EMBL" id="MDT0609317.1"/>
    </source>
</evidence>
<proteinExistence type="predicted"/>
<name>A0ABU3AIE6_9ACTN</name>
<protein>
    <submittedName>
        <fullName evidence="1">Uncharacterized protein</fullName>
    </submittedName>
</protein>
<dbReference type="EMBL" id="JAVRFH010000002">
    <property type="protein sequence ID" value="MDT0609317.1"/>
    <property type="molecule type" value="Genomic_DNA"/>
</dbReference>